<accession>A0A9Q3HQM6</accession>
<dbReference type="AlphaFoldDB" id="A0A9Q3HQM6"/>
<proteinExistence type="predicted"/>
<protein>
    <submittedName>
        <fullName evidence="2">Uncharacterized protein</fullName>
    </submittedName>
</protein>
<evidence type="ECO:0000313" key="2">
    <source>
        <dbReference type="EMBL" id="MBW0514226.1"/>
    </source>
</evidence>
<comment type="caution">
    <text evidence="2">The sequence shown here is derived from an EMBL/GenBank/DDBJ whole genome shotgun (WGS) entry which is preliminary data.</text>
</comment>
<organism evidence="2 3">
    <name type="scientific">Austropuccinia psidii MF-1</name>
    <dbReference type="NCBI Taxonomy" id="1389203"/>
    <lineage>
        <taxon>Eukaryota</taxon>
        <taxon>Fungi</taxon>
        <taxon>Dikarya</taxon>
        <taxon>Basidiomycota</taxon>
        <taxon>Pucciniomycotina</taxon>
        <taxon>Pucciniomycetes</taxon>
        <taxon>Pucciniales</taxon>
        <taxon>Sphaerophragmiaceae</taxon>
        <taxon>Austropuccinia</taxon>
    </lineage>
</organism>
<gene>
    <name evidence="2" type="ORF">O181_053941</name>
</gene>
<evidence type="ECO:0000256" key="1">
    <source>
        <dbReference type="SAM" id="MobiDB-lite"/>
    </source>
</evidence>
<dbReference type="EMBL" id="AVOT02023889">
    <property type="protein sequence ID" value="MBW0514226.1"/>
    <property type="molecule type" value="Genomic_DNA"/>
</dbReference>
<sequence length="424" mass="48494">MHFSSNFKNNQLKPFESLLINLSEFNKIVSDPKFHEPWKNNPTQYDWPPQHSADIQHKASWLEHTPKNSADSTSSFLPSHVQESPLLSPPIQNPQDILPSKTFPRFSTETRFASSNYRMVNDVSPQSSEYAGGVKVLPENPTVNFQFSNQPLSTQSTIALLAHLTSRDPINIARNFIWPPDYNLYLESSTDILHPFTPWNIWRGDEMFVPHFKEHDKFIDGIITLLQRRGAEVPRGQKMVSSSCKTLQVQYSVLKSRNRYPELSETGFLRLIFPSGGKKSIPQISEKLIPILRRTLLYYLISESLIFGSKSTQDVSEISKWLMAQFFDPQKGLPVFGKTQKKVSTLSASDFGITQKIFLLTFANSSPGSIDTGALSLVAAWYKEQRIELWEEFKSDKNFLQIMASYLILNWPKSLRPEFLQAAR</sequence>
<dbReference type="Proteomes" id="UP000765509">
    <property type="component" value="Unassembled WGS sequence"/>
</dbReference>
<reference evidence="2" key="1">
    <citation type="submission" date="2021-03" db="EMBL/GenBank/DDBJ databases">
        <title>Draft genome sequence of rust myrtle Austropuccinia psidii MF-1, a brazilian biotype.</title>
        <authorList>
            <person name="Quecine M.C."/>
            <person name="Pachon D.M.R."/>
            <person name="Bonatelli M.L."/>
            <person name="Correr F.H."/>
            <person name="Franceschini L.M."/>
            <person name="Leite T.F."/>
            <person name="Margarido G.R.A."/>
            <person name="Almeida C.A."/>
            <person name="Ferrarezi J.A."/>
            <person name="Labate C.A."/>
        </authorList>
    </citation>
    <scope>NUCLEOTIDE SEQUENCE</scope>
    <source>
        <strain evidence="2">MF-1</strain>
    </source>
</reference>
<name>A0A9Q3HQM6_9BASI</name>
<evidence type="ECO:0000313" key="3">
    <source>
        <dbReference type="Proteomes" id="UP000765509"/>
    </source>
</evidence>
<keyword evidence="3" id="KW-1185">Reference proteome</keyword>
<feature type="compositionally biased region" description="Polar residues" evidence="1">
    <location>
        <begin position="67"/>
        <end position="77"/>
    </location>
</feature>
<feature type="region of interest" description="Disordered" evidence="1">
    <location>
        <begin position="65"/>
        <end position="102"/>
    </location>
</feature>